<feature type="signal peptide" evidence="2">
    <location>
        <begin position="1"/>
        <end position="19"/>
    </location>
</feature>
<feature type="region of interest" description="Disordered" evidence="1">
    <location>
        <begin position="21"/>
        <end position="58"/>
    </location>
</feature>
<proteinExistence type="predicted"/>
<sequence length="106" mass="11142">MRLFAFALGALAIAGAAVAQQQPSQQTAPIKPSVTTPDSTNPMAPVKGKNSFTESQARDRIEQKGFADITNLKLGEDGVWRASAQKNGVPISVALDYQGNITEGAL</sequence>
<dbReference type="RefSeq" id="WP_239365617.1">
    <property type="nucleotide sequence ID" value="NZ_JAKREW010000010.1"/>
</dbReference>
<feature type="chain" id="PRO_5045601645" evidence="2">
    <location>
        <begin position="20"/>
        <end position="106"/>
    </location>
</feature>
<gene>
    <name evidence="3" type="ORF">L4923_13065</name>
</gene>
<reference evidence="3 4" key="1">
    <citation type="submission" date="2022-02" db="EMBL/GenBank/DDBJ databases">
        <title>Draft genome sequence of Mezorhizobium retamae strain IRAMC:0171 isolated from Retama raetam nodules.</title>
        <authorList>
            <person name="Bengaied R."/>
            <person name="Sbissi I."/>
            <person name="Huber K."/>
            <person name="Ghodbane F."/>
            <person name="Nouioui I."/>
            <person name="Tarhouni M."/>
            <person name="Gtari M."/>
        </authorList>
    </citation>
    <scope>NUCLEOTIDE SEQUENCE [LARGE SCALE GENOMIC DNA]</scope>
    <source>
        <strain evidence="3 4">IRAMC:0171</strain>
    </source>
</reference>
<comment type="caution">
    <text evidence="3">The sequence shown here is derived from an EMBL/GenBank/DDBJ whole genome shotgun (WGS) entry which is preliminary data.</text>
</comment>
<feature type="compositionally biased region" description="Polar residues" evidence="1">
    <location>
        <begin position="23"/>
        <end position="42"/>
    </location>
</feature>
<organism evidence="3 4">
    <name type="scientific">Mesorhizobium retamae</name>
    <dbReference type="NCBI Taxonomy" id="2912854"/>
    <lineage>
        <taxon>Bacteria</taxon>
        <taxon>Pseudomonadati</taxon>
        <taxon>Pseudomonadota</taxon>
        <taxon>Alphaproteobacteria</taxon>
        <taxon>Hyphomicrobiales</taxon>
        <taxon>Phyllobacteriaceae</taxon>
        <taxon>Mesorhizobium</taxon>
    </lineage>
</organism>
<accession>A0ABS9QEU8</accession>
<keyword evidence="2" id="KW-0732">Signal</keyword>
<dbReference type="EMBL" id="JAKREW010000010">
    <property type="protein sequence ID" value="MCG7505946.1"/>
    <property type="molecule type" value="Genomic_DNA"/>
</dbReference>
<dbReference type="Proteomes" id="UP001201701">
    <property type="component" value="Unassembled WGS sequence"/>
</dbReference>
<evidence type="ECO:0000256" key="2">
    <source>
        <dbReference type="SAM" id="SignalP"/>
    </source>
</evidence>
<keyword evidence="4" id="KW-1185">Reference proteome</keyword>
<evidence type="ECO:0000313" key="3">
    <source>
        <dbReference type="EMBL" id="MCG7505946.1"/>
    </source>
</evidence>
<evidence type="ECO:0000313" key="4">
    <source>
        <dbReference type="Proteomes" id="UP001201701"/>
    </source>
</evidence>
<name>A0ABS9QEU8_9HYPH</name>
<evidence type="ECO:0000256" key="1">
    <source>
        <dbReference type="SAM" id="MobiDB-lite"/>
    </source>
</evidence>
<protein>
    <submittedName>
        <fullName evidence="3">PepSY domain-containing protein</fullName>
    </submittedName>
</protein>